<comment type="caution">
    <text evidence="1">The sequence shown here is derived from an EMBL/GenBank/DDBJ whole genome shotgun (WGS) entry which is preliminary data.</text>
</comment>
<proteinExistence type="predicted"/>
<evidence type="ECO:0000313" key="1">
    <source>
        <dbReference type="EMBL" id="GEU42279.1"/>
    </source>
</evidence>
<gene>
    <name evidence="1" type="ORF">Tci_014257</name>
</gene>
<dbReference type="EMBL" id="BKCJ010001548">
    <property type="protein sequence ID" value="GEU42279.1"/>
    <property type="molecule type" value="Genomic_DNA"/>
</dbReference>
<dbReference type="AlphaFoldDB" id="A0A6L2JZS6"/>
<protein>
    <submittedName>
        <fullName evidence="1">ATPase, F1/V1/A1 complex, alpha/beta subunit, zinc knuckle CX2CX4HX4C</fullName>
    </submittedName>
</protein>
<accession>A0A6L2JZS6</accession>
<dbReference type="PANTHER" id="PTHR31286:SF180">
    <property type="entry name" value="OS10G0362600 PROTEIN"/>
    <property type="match status" value="1"/>
</dbReference>
<organism evidence="1">
    <name type="scientific">Tanacetum cinerariifolium</name>
    <name type="common">Dalmatian daisy</name>
    <name type="synonym">Chrysanthemum cinerariifolium</name>
    <dbReference type="NCBI Taxonomy" id="118510"/>
    <lineage>
        <taxon>Eukaryota</taxon>
        <taxon>Viridiplantae</taxon>
        <taxon>Streptophyta</taxon>
        <taxon>Embryophyta</taxon>
        <taxon>Tracheophyta</taxon>
        <taxon>Spermatophyta</taxon>
        <taxon>Magnoliopsida</taxon>
        <taxon>eudicotyledons</taxon>
        <taxon>Gunneridae</taxon>
        <taxon>Pentapetalae</taxon>
        <taxon>asterids</taxon>
        <taxon>campanulids</taxon>
        <taxon>Asterales</taxon>
        <taxon>Asteraceae</taxon>
        <taxon>Asteroideae</taxon>
        <taxon>Anthemideae</taxon>
        <taxon>Anthemidinae</taxon>
        <taxon>Tanacetum</taxon>
    </lineage>
</organism>
<name>A0A6L2JZS6_TANCI</name>
<sequence length="199" mass="22710">MAFQKALKDLKFSNRNKEREEETYLGDKSIKDNVGLVGSYGKVNTDSDQSECNFVNNGEDVENFVQKDKVNEKGSDAIKDDETSKSNNVSYANMVKNDEVPKNLNYIPTMCSASSLGKPMMMDTMTANMCYKGVGNLEYARVLVEMDTEKELKKEIEIQYRDHNNNIKGRKKVKVVYDWKLPACTICKVFGHDDRQCKK</sequence>
<dbReference type="PANTHER" id="PTHR31286">
    <property type="entry name" value="GLYCINE-RICH CELL WALL STRUCTURAL PROTEIN 1.8-LIKE"/>
    <property type="match status" value="1"/>
</dbReference>
<dbReference type="InterPro" id="IPR040256">
    <property type="entry name" value="At4g02000-like"/>
</dbReference>
<reference evidence="1" key="1">
    <citation type="journal article" date="2019" name="Sci. Rep.">
        <title>Draft genome of Tanacetum cinerariifolium, the natural source of mosquito coil.</title>
        <authorList>
            <person name="Yamashiro T."/>
            <person name="Shiraishi A."/>
            <person name="Satake H."/>
            <person name="Nakayama K."/>
        </authorList>
    </citation>
    <scope>NUCLEOTIDE SEQUENCE</scope>
</reference>